<dbReference type="GO" id="GO:0009229">
    <property type="term" value="P:thiamine diphosphate biosynthetic process"/>
    <property type="evidence" value="ECO:0007669"/>
    <property type="project" value="InterPro"/>
</dbReference>
<protein>
    <submittedName>
        <fullName evidence="6">Unannotated protein</fullName>
    </submittedName>
</protein>
<dbReference type="GO" id="GO:0016301">
    <property type="term" value="F:kinase activity"/>
    <property type="evidence" value="ECO:0007669"/>
    <property type="project" value="UniProtKB-KW"/>
</dbReference>
<dbReference type="SUPFAM" id="SSF63999">
    <property type="entry name" value="Thiamin pyrophosphokinase, catalytic domain"/>
    <property type="match status" value="1"/>
</dbReference>
<dbReference type="InterPro" id="IPR053149">
    <property type="entry name" value="TPK"/>
</dbReference>
<dbReference type="Pfam" id="PF04265">
    <property type="entry name" value="TPK_B1_binding"/>
    <property type="match status" value="1"/>
</dbReference>
<gene>
    <name evidence="6" type="ORF">UFOPK2925_00893</name>
</gene>
<proteinExistence type="predicted"/>
<keyword evidence="1" id="KW-0808">Transferase</keyword>
<dbReference type="Gene3D" id="3.40.50.10240">
    <property type="entry name" value="Thiamin pyrophosphokinase, catalytic domain"/>
    <property type="match status" value="1"/>
</dbReference>
<keyword evidence="3" id="KW-0418">Kinase</keyword>
<evidence type="ECO:0000256" key="1">
    <source>
        <dbReference type="ARBA" id="ARBA00022679"/>
    </source>
</evidence>
<evidence type="ECO:0000256" key="3">
    <source>
        <dbReference type="ARBA" id="ARBA00022777"/>
    </source>
</evidence>
<evidence type="ECO:0000313" key="6">
    <source>
        <dbReference type="EMBL" id="CAB4781576.1"/>
    </source>
</evidence>
<accession>A0A6J6WDT7</accession>
<reference evidence="6" key="1">
    <citation type="submission" date="2020-05" db="EMBL/GenBank/DDBJ databases">
        <authorList>
            <person name="Chiriac C."/>
            <person name="Salcher M."/>
            <person name="Ghai R."/>
            <person name="Kavagutti S V."/>
        </authorList>
    </citation>
    <scope>NUCLEOTIDE SEQUENCE</scope>
</reference>
<dbReference type="SUPFAM" id="SSF63862">
    <property type="entry name" value="Thiamin pyrophosphokinase, substrate-binding domain"/>
    <property type="match status" value="1"/>
</dbReference>
<dbReference type="GO" id="GO:0004788">
    <property type="term" value="F:thiamine diphosphokinase activity"/>
    <property type="evidence" value="ECO:0007669"/>
    <property type="project" value="InterPro"/>
</dbReference>
<keyword evidence="2" id="KW-0547">Nucleotide-binding</keyword>
<dbReference type="SMART" id="SM00983">
    <property type="entry name" value="TPK_B1_binding"/>
    <property type="match status" value="1"/>
</dbReference>
<sequence length="221" mass="22807">MASEALIFAGGEPLHPIWHEEIRARARSGALVIAADSGIAHVHALGLVAALLIGDLDSASTESIERARDEGTVVDEHSADKDETDLALALGAARAARVIHATVLGVGGGRTDHLFANALLLAQVSYADLIIDARFGPDVLSVVRARTTLTGSPGDLVTLLAVGGTANGVTTSGLRWQLSSEQLEPGSSRGVSNEMIAAEAVIEIESGVLLAIQPASIETIR</sequence>
<dbReference type="EMBL" id="CAEZZU010000126">
    <property type="protein sequence ID" value="CAB4781576.1"/>
    <property type="molecule type" value="Genomic_DNA"/>
</dbReference>
<dbReference type="PANTHER" id="PTHR41299">
    <property type="entry name" value="THIAMINE PYROPHOSPHOKINASE"/>
    <property type="match status" value="1"/>
</dbReference>
<name>A0A6J6WDT7_9ZZZZ</name>
<dbReference type="InterPro" id="IPR006282">
    <property type="entry name" value="Thi_PPkinase"/>
</dbReference>
<dbReference type="AlphaFoldDB" id="A0A6J6WDT7"/>
<feature type="domain" description="Thiamin pyrophosphokinase thiamin-binding" evidence="5">
    <location>
        <begin position="151"/>
        <end position="210"/>
    </location>
</feature>
<dbReference type="Pfam" id="PF04263">
    <property type="entry name" value="TPK_catalytic"/>
    <property type="match status" value="1"/>
</dbReference>
<organism evidence="6">
    <name type="scientific">freshwater metagenome</name>
    <dbReference type="NCBI Taxonomy" id="449393"/>
    <lineage>
        <taxon>unclassified sequences</taxon>
        <taxon>metagenomes</taxon>
        <taxon>ecological metagenomes</taxon>
    </lineage>
</organism>
<evidence type="ECO:0000259" key="5">
    <source>
        <dbReference type="SMART" id="SM00983"/>
    </source>
</evidence>
<dbReference type="InterPro" id="IPR007371">
    <property type="entry name" value="TPK_catalytic"/>
</dbReference>
<keyword evidence="4" id="KW-0067">ATP-binding</keyword>
<dbReference type="InterPro" id="IPR036371">
    <property type="entry name" value="TPK_B1-bd_sf"/>
</dbReference>
<dbReference type="NCBIfam" id="TIGR01378">
    <property type="entry name" value="thi_PPkinase"/>
    <property type="match status" value="1"/>
</dbReference>
<dbReference type="GO" id="GO:0005524">
    <property type="term" value="F:ATP binding"/>
    <property type="evidence" value="ECO:0007669"/>
    <property type="project" value="UniProtKB-KW"/>
</dbReference>
<dbReference type="GO" id="GO:0030975">
    <property type="term" value="F:thiamine binding"/>
    <property type="evidence" value="ECO:0007669"/>
    <property type="project" value="InterPro"/>
</dbReference>
<dbReference type="InterPro" id="IPR036759">
    <property type="entry name" value="TPK_catalytic_sf"/>
</dbReference>
<dbReference type="PANTHER" id="PTHR41299:SF1">
    <property type="entry name" value="THIAMINE PYROPHOSPHOKINASE"/>
    <property type="match status" value="1"/>
</dbReference>
<dbReference type="GO" id="GO:0006772">
    <property type="term" value="P:thiamine metabolic process"/>
    <property type="evidence" value="ECO:0007669"/>
    <property type="project" value="InterPro"/>
</dbReference>
<evidence type="ECO:0000256" key="2">
    <source>
        <dbReference type="ARBA" id="ARBA00022741"/>
    </source>
</evidence>
<evidence type="ECO:0000256" key="4">
    <source>
        <dbReference type="ARBA" id="ARBA00022840"/>
    </source>
</evidence>
<dbReference type="CDD" id="cd07995">
    <property type="entry name" value="TPK"/>
    <property type="match status" value="1"/>
</dbReference>
<dbReference type="InterPro" id="IPR007373">
    <property type="entry name" value="Thiamin_PyroPKinase_B1-bd"/>
</dbReference>